<dbReference type="Pfam" id="PF00512">
    <property type="entry name" value="HisKA"/>
    <property type="match status" value="1"/>
</dbReference>
<evidence type="ECO:0000256" key="13">
    <source>
        <dbReference type="SAM" id="Phobius"/>
    </source>
</evidence>
<dbReference type="Gene3D" id="3.30.450.40">
    <property type="match status" value="1"/>
</dbReference>
<dbReference type="Gene3D" id="3.40.50.300">
    <property type="entry name" value="P-loop containing nucleotide triphosphate hydrolases"/>
    <property type="match status" value="1"/>
</dbReference>
<keyword evidence="11" id="KW-0902">Two-component regulatory system</keyword>
<dbReference type="EC" id="2.7.13.3" evidence="3"/>
<dbReference type="Gene3D" id="3.30.565.10">
    <property type="entry name" value="Histidine kinase-like ATPase, C-terminal domain"/>
    <property type="match status" value="1"/>
</dbReference>
<dbReference type="Pfam" id="PF02702">
    <property type="entry name" value="KdpD"/>
    <property type="match status" value="1"/>
</dbReference>
<dbReference type="InterPro" id="IPR038318">
    <property type="entry name" value="KdpD_sf"/>
</dbReference>
<evidence type="ECO:0000256" key="2">
    <source>
        <dbReference type="ARBA" id="ARBA00004141"/>
    </source>
</evidence>
<keyword evidence="7" id="KW-0547">Nucleotide-binding</keyword>
<keyword evidence="5" id="KW-0808">Transferase</keyword>
<keyword evidence="8 15" id="KW-0418">Kinase</keyword>
<dbReference type="InterPro" id="IPR003661">
    <property type="entry name" value="HisK_dim/P_dom"/>
</dbReference>
<dbReference type="SUPFAM" id="SSF52402">
    <property type="entry name" value="Adenine nucleotide alpha hydrolases-like"/>
    <property type="match status" value="1"/>
</dbReference>
<dbReference type="Proteomes" id="UP000249061">
    <property type="component" value="Unassembled WGS sequence"/>
</dbReference>
<protein>
    <recommendedName>
        <fullName evidence="3">histidine kinase</fullName>
        <ecNumber evidence="3">2.7.13.3</ecNumber>
    </recommendedName>
</protein>
<dbReference type="Pfam" id="PF13493">
    <property type="entry name" value="DUF4118"/>
    <property type="match status" value="1"/>
</dbReference>
<keyword evidence="4" id="KW-0597">Phosphoprotein</keyword>
<proteinExistence type="predicted"/>
<keyword evidence="12 13" id="KW-0472">Membrane</keyword>
<keyword evidence="9" id="KW-0067">ATP-binding</keyword>
<dbReference type="InterPro" id="IPR014729">
    <property type="entry name" value="Rossmann-like_a/b/a_fold"/>
</dbReference>
<accession>A0A2W5T5J7</accession>
<dbReference type="PANTHER" id="PTHR45569:SF1">
    <property type="entry name" value="SENSOR PROTEIN KDPD"/>
    <property type="match status" value="1"/>
</dbReference>
<dbReference type="InterPro" id="IPR036097">
    <property type="entry name" value="HisK_dim/P_sf"/>
</dbReference>
<dbReference type="SMART" id="SM00387">
    <property type="entry name" value="HATPase_c"/>
    <property type="match status" value="1"/>
</dbReference>
<dbReference type="InterPro" id="IPR029016">
    <property type="entry name" value="GAF-like_dom_sf"/>
</dbReference>
<dbReference type="InterPro" id="IPR003594">
    <property type="entry name" value="HATPase_dom"/>
</dbReference>
<feature type="transmembrane region" description="Helical" evidence="13">
    <location>
        <begin position="394"/>
        <end position="414"/>
    </location>
</feature>
<comment type="catalytic activity">
    <reaction evidence="1">
        <text>ATP + protein L-histidine = ADP + protein N-phospho-L-histidine.</text>
        <dbReference type="EC" id="2.7.13.3"/>
    </reaction>
</comment>
<dbReference type="Gene3D" id="3.40.50.620">
    <property type="entry name" value="HUPs"/>
    <property type="match status" value="1"/>
</dbReference>
<dbReference type="PRINTS" id="PR00344">
    <property type="entry name" value="BCTRLSENSOR"/>
</dbReference>
<dbReference type="PANTHER" id="PTHR45569">
    <property type="entry name" value="SENSOR PROTEIN KDPD"/>
    <property type="match status" value="1"/>
</dbReference>
<evidence type="ECO:0000256" key="11">
    <source>
        <dbReference type="ARBA" id="ARBA00023012"/>
    </source>
</evidence>
<organism evidence="15 16">
    <name type="scientific">Archangium gephyra</name>
    <dbReference type="NCBI Taxonomy" id="48"/>
    <lineage>
        <taxon>Bacteria</taxon>
        <taxon>Pseudomonadati</taxon>
        <taxon>Myxococcota</taxon>
        <taxon>Myxococcia</taxon>
        <taxon>Myxococcales</taxon>
        <taxon>Cystobacterineae</taxon>
        <taxon>Archangiaceae</taxon>
        <taxon>Archangium</taxon>
    </lineage>
</organism>
<dbReference type="GO" id="GO:0000155">
    <property type="term" value="F:phosphorelay sensor kinase activity"/>
    <property type="evidence" value="ECO:0007669"/>
    <property type="project" value="InterPro"/>
</dbReference>
<dbReference type="GO" id="GO:0005737">
    <property type="term" value="C:cytoplasm"/>
    <property type="evidence" value="ECO:0007669"/>
    <property type="project" value="UniProtKB-ARBA"/>
</dbReference>
<name>A0A2W5T5J7_9BACT</name>
<dbReference type="SUPFAM" id="SSF52540">
    <property type="entry name" value="P-loop containing nucleoside triphosphate hydrolases"/>
    <property type="match status" value="1"/>
</dbReference>
<evidence type="ECO:0000256" key="10">
    <source>
        <dbReference type="ARBA" id="ARBA00022989"/>
    </source>
</evidence>
<dbReference type="InterPro" id="IPR003852">
    <property type="entry name" value="Sig_transdc_His_kinase_KdpD_N"/>
</dbReference>
<evidence type="ECO:0000256" key="9">
    <source>
        <dbReference type="ARBA" id="ARBA00022840"/>
    </source>
</evidence>
<evidence type="ECO:0000256" key="12">
    <source>
        <dbReference type="ARBA" id="ARBA00023136"/>
    </source>
</evidence>
<dbReference type="SMART" id="SM00388">
    <property type="entry name" value="HisKA"/>
    <property type="match status" value="1"/>
</dbReference>
<dbReference type="Pfam" id="PF02518">
    <property type="entry name" value="HATPase_c"/>
    <property type="match status" value="1"/>
</dbReference>
<dbReference type="SUPFAM" id="SSF55874">
    <property type="entry name" value="ATPase domain of HSP90 chaperone/DNA topoisomerase II/histidine kinase"/>
    <property type="match status" value="1"/>
</dbReference>
<evidence type="ECO:0000256" key="5">
    <source>
        <dbReference type="ARBA" id="ARBA00022679"/>
    </source>
</evidence>
<evidence type="ECO:0000256" key="8">
    <source>
        <dbReference type="ARBA" id="ARBA00022777"/>
    </source>
</evidence>
<dbReference type="FunFam" id="1.10.287.130:FF:000001">
    <property type="entry name" value="Two-component sensor histidine kinase"/>
    <property type="match status" value="1"/>
</dbReference>
<dbReference type="SUPFAM" id="SSF47384">
    <property type="entry name" value="Homodimeric domain of signal transducing histidine kinase"/>
    <property type="match status" value="1"/>
</dbReference>
<dbReference type="PROSITE" id="PS50109">
    <property type="entry name" value="HIS_KIN"/>
    <property type="match status" value="1"/>
</dbReference>
<evidence type="ECO:0000259" key="14">
    <source>
        <dbReference type="PROSITE" id="PS50109"/>
    </source>
</evidence>
<evidence type="ECO:0000313" key="16">
    <source>
        <dbReference type="Proteomes" id="UP000249061"/>
    </source>
</evidence>
<dbReference type="FunFam" id="3.40.50.300:FF:000483">
    <property type="entry name" value="Sensor histidine kinase KdpD"/>
    <property type="match status" value="1"/>
</dbReference>
<dbReference type="InterPro" id="IPR004358">
    <property type="entry name" value="Sig_transdc_His_kin-like_C"/>
</dbReference>
<evidence type="ECO:0000256" key="1">
    <source>
        <dbReference type="ARBA" id="ARBA00000085"/>
    </source>
</evidence>
<dbReference type="AlphaFoldDB" id="A0A2W5T5J7"/>
<feature type="transmembrane region" description="Helical" evidence="13">
    <location>
        <begin position="472"/>
        <end position="493"/>
    </location>
</feature>
<evidence type="ECO:0000256" key="7">
    <source>
        <dbReference type="ARBA" id="ARBA00022741"/>
    </source>
</evidence>
<feature type="transmembrane region" description="Helical" evidence="13">
    <location>
        <begin position="426"/>
        <end position="452"/>
    </location>
</feature>
<dbReference type="CDD" id="cd00082">
    <property type="entry name" value="HisKA"/>
    <property type="match status" value="1"/>
</dbReference>
<dbReference type="InterPro" id="IPR036890">
    <property type="entry name" value="HATPase_C_sf"/>
</dbReference>
<dbReference type="Gene3D" id="1.20.120.620">
    <property type="entry name" value="Backbone structure of the membrane domain of e. Coli histidine kinase receptor kdpd"/>
    <property type="match status" value="1"/>
</dbReference>
<feature type="domain" description="Histidine kinase" evidence="14">
    <location>
        <begin position="662"/>
        <end position="874"/>
    </location>
</feature>
<dbReference type="InterPro" id="IPR027417">
    <property type="entry name" value="P-loop_NTPase"/>
</dbReference>
<dbReference type="EMBL" id="QFQP01000026">
    <property type="protein sequence ID" value="PZR08223.1"/>
    <property type="molecule type" value="Genomic_DNA"/>
</dbReference>
<dbReference type="InterPro" id="IPR052023">
    <property type="entry name" value="Histidine_kinase_KdpD"/>
</dbReference>
<evidence type="ECO:0000256" key="4">
    <source>
        <dbReference type="ARBA" id="ARBA00022553"/>
    </source>
</evidence>
<sequence>MNDGRPDPDALLQRVTADERRRTPLKVFFGFAPGVGKTFAMLESARRLKAQGVDVVVGIVETHGRSDTAALLDGLEVLPRRSLDHRGKAVTEFDLERALARRPKVLLLDELAHANVEGSRHARRWQDVLELLDAGIEVHTTLNVQHVESLNDVVAQITRVQVRETVPDALLERADAIELVDLPPDELLKRLADGKVYLPEQAQRASEHFFRRGNLLALRELALRRTAERVDKDVQAYRALHEIQTTWPAGERVLVCVGPAPASARLIRAARRIAVGLRAPWFAACVTSPVRPLNQQDTRTLEANLSLAESLGGELVRLDGTSVAEELLNWARVHNVTRIVLGKPTHTWWRDRVRGSLLDALVRGSGDIDVLVISGDDDTGERRESAVAPSATPWWSWLAATAMVFVTAGIAFVLQRTFSIPDPEMLFLATIMIAAAAFGRGPAVLAASLSVAAYNFFFVPPFFTFAVTDTRYVLTFALMFGVGVVISALAGRLRAQEFAARSRESDTRALLSLTRDLGPASSAEDIAALLTRHVVEVRGGSAVVLLPRDGALDAAAAFPLTTTLDTNELGVAAWTHEHQREAGLGTGTLAGSTVRAIHIGNGSGVLVWRPAVPLADDARRSLIDAFARQAGLALDRLRFSEAARVAELKARTEELRSSLLSTVSHDLRTPLAVVTGAATTLRDDTALDADTRQQLLDTICDEAERLERLVRNLLDMTRVQAGALTVKKEWVPVDELIGSARTRLATPLEGRAVTVETHDVEFLQVDPVLFEQVLLNLLDNAAKYTPAGSPLDVEVTRSGNGVRLAINDRGPGVSAEEAVRLFDKFFRGSQRAVPGAGLGLAIVRGIVEAHGGRIHVEPRLGGGARFVIDLPLDGTPPEVPEEPADE</sequence>
<keyword evidence="6 13" id="KW-0812">Transmembrane</keyword>
<dbReference type="CDD" id="cd01987">
    <property type="entry name" value="USP_KdpD-like"/>
    <property type="match status" value="1"/>
</dbReference>
<comment type="subcellular location">
    <subcellularLocation>
        <location evidence="2">Membrane</location>
        <topology evidence="2">Multi-pass membrane protein</topology>
    </subcellularLocation>
</comment>
<comment type="caution">
    <text evidence="15">The sequence shown here is derived from an EMBL/GenBank/DDBJ whole genome shotgun (WGS) entry which is preliminary data.</text>
</comment>
<dbReference type="InterPro" id="IPR025201">
    <property type="entry name" value="KdpD_TM"/>
</dbReference>
<reference evidence="15 16" key="1">
    <citation type="submission" date="2017-08" db="EMBL/GenBank/DDBJ databases">
        <title>Infants hospitalized years apart are colonized by the same room-sourced microbial strains.</title>
        <authorList>
            <person name="Brooks B."/>
            <person name="Olm M.R."/>
            <person name="Firek B.A."/>
            <person name="Baker R."/>
            <person name="Thomas B.C."/>
            <person name="Morowitz M.J."/>
            <person name="Banfield J.F."/>
        </authorList>
    </citation>
    <scope>NUCLEOTIDE SEQUENCE [LARGE SCALE GENOMIC DNA]</scope>
    <source>
        <strain evidence="15">S2_003_000_R2_14</strain>
    </source>
</reference>
<dbReference type="CDD" id="cd00075">
    <property type="entry name" value="HATPase"/>
    <property type="match status" value="1"/>
</dbReference>
<evidence type="ECO:0000256" key="3">
    <source>
        <dbReference type="ARBA" id="ARBA00012438"/>
    </source>
</evidence>
<dbReference type="GO" id="GO:0005524">
    <property type="term" value="F:ATP binding"/>
    <property type="evidence" value="ECO:0007669"/>
    <property type="project" value="UniProtKB-KW"/>
</dbReference>
<dbReference type="Gene3D" id="1.10.287.130">
    <property type="match status" value="1"/>
</dbReference>
<gene>
    <name evidence="15" type="ORF">DI536_25275</name>
</gene>
<dbReference type="GO" id="GO:0005886">
    <property type="term" value="C:plasma membrane"/>
    <property type="evidence" value="ECO:0007669"/>
    <property type="project" value="TreeGrafter"/>
</dbReference>
<evidence type="ECO:0000313" key="15">
    <source>
        <dbReference type="EMBL" id="PZR08223.1"/>
    </source>
</evidence>
<keyword evidence="10 13" id="KW-1133">Transmembrane helix</keyword>
<dbReference type="InterPro" id="IPR005467">
    <property type="entry name" value="His_kinase_dom"/>
</dbReference>
<evidence type="ECO:0000256" key="6">
    <source>
        <dbReference type="ARBA" id="ARBA00022692"/>
    </source>
</evidence>